<dbReference type="EMBL" id="KZ507820">
    <property type="protein sequence ID" value="PKU36165.1"/>
    <property type="molecule type" value="Genomic_DNA"/>
</dbReference>
<name>A0A2I0TQW3_LIMLA</name>
<dbReference type="Proteomes" id="UP000233556">
    <property type="component" value="Unassembled WGS sequence"/>
</dbReference>
<proteinExistence type="predicted"/>
<gene>
    <name evidence="1" type="ORF">llap_13529</name>
</gene>
<organism evidence="1 2">
    <name type="scientific">Limosa lapponica baueri</name>
    <dbReference type="NCBI Taxonomy" id="1758121"/>
    <lineage>
        <taxon>Eukaryota</taxon>
        <taxon>Metazoa</taxon>
        <taxon>Chordata</taxon>
        <taxon>Craniata</taxon>
        <taxon>Vertebrata</taxon>
        <taxon>Euteleostomi</taxon>
        <taxon>Archelosauria</taxon>
        <taxon>Archosauria</taxon>
        <taxon>Dinosauria</taxon>
        <taxon>Saurischia</taxon>
        <taxon>Theropoda</taxon>
        <taxon>Coelurosauria</taxon>
        <taxon>Aves</taxon>
        <taxon>Neognathae</taxon>
        <taxon>Neoaves</taxon>
        <taxon>Charadriiformes</taxon>
        <taxon>Scolopacidae</taxon>
        <taxon>Limosa</taxon>
    </lineage>
</organism>
<keyword evidence="2" id="KW-1185">Reference proteome</keyword>
<reference evidence="2" key="2">
    <citation type="submission" date="2017-12" db="EMBL/GenBank/DDBJ databases">
        <title>Genome sequence of the Bar-tailed Godwit (Limosa lapponica baueri).</title>
        <authorList>
            <person name="Lima N.C.B."/>
            <person name="Parody-Merino A.M."/>
            <person name="Battley P.F."/>
            <person name="Fidler A.E."/>
            <person name="Prosdocimi F."/>
        </authorList>
    </citation>
    <scope>NUCLEOTIDE SEQUENCE [LARGE SCALE GENOMIC DNA]</scope>
</reference>
<evidence type="ECO:0000313" key="2">
    <source>
        <dbReference type="Proteomes" id="UP000233556"/>
    </source>
</evidence>
<evidence type="ECO:0000313" key="1">
    <source>
        <dbReference type="EMBL" id="PKU36165.1"/>
    </source>
</evidence>
<protein>
    <submittedName>
        <fullName evidence="1">Lipase member i</fullName>
    </submittedName>
</protein>
<sequence>MGFDRELWLGFWKDCYKSDVLSRSSKAYSAWNKLDPIFRELMRNVHIVAQTKCLGVNLKQCKYLQVYFPRVITTTFNNAMAERHGSGRVTGWTQWILAIILMLWGHQSSGQGQGK</sequence>
<dbReference type="OrthoDB" id="9353014at2759"/>
<accession>A0A2I0TQW3</accession>
<reference evidence="2" key="1">
    <citation type="submission" date="2017-11" db="EMBL/GenBank/DDBJ databases">
        <authorList>
            <person name="Lima N.C."/>
            <person name="Parody-Merino A.M."/>
            <person name="Battley P.F."/>
            <person name="Fidler A.E."/>
            <person name="Prosdocimi F."/>
        </authorList>
    </citation>
    <scope>NUCLEOTIDE SEQUENCE [LARGE SCALE GENOMIC DNA]</scope>
</reference>
<dbReference type="AlphaFoldDB" id="A0A2I0TQW3"/>